<gene>
    <name evidence="4" type="ORF">TraAM80_08091</name>
</gene>
<dbReference type="GeneID" id="40332024"/>
<feature type="compositionally biased region" description="Polar residues" evidence="2">
    <location>
        <begin position="434"/>
        <end position="446"/>
    </location>
</feature>
<evidence type="ECO:0000313" key="4">
    <source>
        <dbReference type="EMBL" id="RNE99661.1"/>
    </source>
</evidence>
<dbReference type="Gene3D" id="1.20.920.20">
    <property type="match status" value="1"/>
</dbReference>
<organism evidence="4 5">
    <name type="scientific">Trypanosoma rangeli</name>
    <dbReference type="NCBI Taxonomy" id="5698"/>
    <lineage>
        <taxon>Eukaryota</taxon>
        <taxon>Discoba</taxon>
        <taxon>Euglenozoa</taxon>
        <taxon>Kinetoplastea</taxon>
        <taxon>Metakinetoplastina</taxon>
        <taxon>Trypanosomatida</taxon>
        <taxon>Trypanosomatidae</taxon>
        <taxon>Trypanosoma</taxon>
        <taxon>Herpetosoma</taxon>
    </lineage>
</organism>
<feature type="region of interest" description="Disordered" evidence="2">
    <location>
        <begin position="329"/>
        <end position="355"/>
    </location>
</feature>
<dbReference type="GO" id="GO:0007018">
    <property type="term" value="P:microtubule-based movement"/>
    <property type="evidence" value="ECO:0007669"/>
    <property type="project" value="InterPro"/>
</dbReference>
<dbReference type="Pfam" id="PF12777">
    <property type="entry name" value="MT"/>
    <property type="match status" value="1"/>
</dbReference>
<evidence type="ECO:0000256" key="1">
    <source>
        <dbReference type="SAM" id="Coils"/>
    </source>
</evidence>
<evidence type="ECO:0000259" key="3">
    <source>
        <dbReference type="Pfam" id="PF12777"/>
    </source>
</evidence>
<dbReference type="EMBL" id="MKGL01000372">
    <property type="protein sequence ID" value="RNE99661.1"/>
    <property type="molecule type" value="Genomic_DNA"/>
</dbReference>
<dbReference type="GO" id="GO:0051959">
    <property type="term" value="F:dynein light intermediate chain binding"/>
    <property type="evidence" value="ECO:0007669"/>
    <property type="project" value="InterPro"/>
</dbReference>
<dbReference type="GO" id="GO:0045505">
    <property type="term" value="F:dynein intermediate chain binding"/>
    <property type="evidence" value="ECO:0007669"/>
    <property type="project" value="InterPro"/>
</dbReference>
<comment type="caution">
    <text evidence="4">The sequence shown here is derived from an EMBL/GenBank/DDBJ whole genome shotgun (WGS) entry which is preliminary data.</text>
</comment>
<feature type="domain" description="Dynein heavy chain coiled coil stalk" evidence="3">
    <location>
        <begin position="118"/>
        <end position="274"/>
    </location>
</feature>
<dbReference type="GO" id="GO:0030286">
    <property type="term" value="C:dynein complex"/>
    <property type="evidence" value="ECO:0007669"/>
    <property type="project" value="InterPro"/>
</dbReference>
<feature type="region of interest" description="Disordered" evidence="2">
    <location>
        <begin position="434"/>
        <end position="455"/>
    </location>
</feature>
<evidence type="ECO:0000313" key="5">
    <source>
        <dbReference type="Proteomes" id="UP000283634"/>
    </source>
</evidence>
<feature type="coiled-coil region" evidence="1">
    <location>
        <begin position="138"/>
        <end position="165"/>
    </location>
</feature>
<feature type="non-terminal residue" evidence="4">
    <location>
        <position position="631"/>
    </location>
</feature>
<dbReference type="InterPro" id="IPR026983">
    <property type="entry name" value="DHC"/>
</dbReference>
<feature type="compositionally biased region" description="Polar residues" evidence="2">
    <location>
        <begin position="332"/>
        <end position="355"/>
    </location>
</feature>
<dbReference type="PANTHER" id="PTHR45703:SF37">
    <property type="entry name" value="DYNEINS HEAVY CHAIN"/>
    <property type="match status" value="1"/>
</dbReference>
<feature type="region of interest" description="Disordered" evidence="2">
    <location>
        <begin position="529"/>
        <end position="552"/>
    </location>
</feature>
<name>A0A422N2H6_TRYRA</name>
<dbReference type="OrthoDB" id="10255522at2759"/>
<feature type="compositionally biased region" description="Basic and acidic residues" evidence="2">
    <location>
        <begin position="492"/>
        <end position="510"/>
    </location>
</feature>
<feature type="region of interest" description="Disordered" evidence="2">
    <location>
        <begin position="489"/>
        <end position="516"/>
    </location>
</feature>
<evidence type="ECO:0000256" key="2">
    <source>
        <dbReference type="SAM" id="MobiDB-lite"/>
    </source>
</evidence>
<protein>
    <submittedName>
        <fullName evidence="4">Mitotubule-associated protein Gb4</fullName>
    </submittedName>
</protein>
<keyword evidence="5" id="KW-1185">Reference proteome</keyword>
<accession>A0A422N2H6</accession>
<dbReference type="RefSeq" id="XP_029235325.1">
    <property type="nucleotide sequence ID" value="XM_029384851.1"/>
</dbReference>
<sequence length="631" mass="71662">MMHGTDGEAVTPVAADKLVTVSPLSLHVVAPLAHTQVRSSDAQAIPPAVDIGDLIAYEWFDDTTSKWRCELATVLDKPETDKLLVEQLVQKAQKKVSGVVATTEEGWAILEQLSDLQEELSQHVAVADKRSCDFWEKRRAVEREQQELEAALELAREQIGDVRTAVEKIDIHHWCELVSYRSPPEIVVRVMAAVMLVLGERRRTWAEITPILHRPGLVQLLVSFDSTELTRAQREEVLTRYINAPKFTYEEAIKGSSALSELYRWVVAHVLMINASEHKTHMSQLHACRSSELDGMELLMREDSEKIAEVSGKVEALWQQFREVEEFGHSGHSASRSLTNGDSHSASPHRSLTETPTTVCIEETPHAMSLSWHYTSTPQRRIISIYSVLCRLGPAPHRGNIITLQHHQCKELLASVQERHHSSHYVLQPEREACSQSDINNNEAPQTTPPEELSMPSKKLAAAIAKMEHHLQKTTANKAALQRELQQNITKNKKEQTPFNKHDHNHETMKRTPQKPFQKINELQRKLKFHDTPVSHQEPSPQEKRKEKAGLESRLQERDDALAELQRQLEKNAMDKAGLKASCRSATMPSPSCSGSWRRMPWTRRRLKAGCRSAMMPWPSCSSSWRRMPWT</sequence>
<dbReference type="PANTHER" id="PTHR45703">
    <property type="entry name" value="DYNEIN HEAVY CHAIN"/>
    <property type="match status" value="1"/>
</dbReference>
<feature type="compositionally biased region" description="Basic and acidic residues" evidence="2">
    <location>
        <begin position="541"/>
        <end position="552"/>
    </location>
</feature>
<proteinExistence type="predicted"/>
<dbReference type="Proteomes" id="UP000283634">
    <property type="component" value="Unassembled WGS sequence"/>
</dbReference>
<keyword evidence="1" id="KW-0175">Coiled coil</keyword>
<dbReference type="AlphaFoldDB" id="A0A422N2H6"/>
<reference evidence="4 5" key="1">
    <citation type="journal article" date="2018" name="BMC Genomics">
        <title>Genomic comparison of Trypanosoma conorhini and Trypanosoma rangeli to Trypanosoma cruzi strains of high and low virulence.</title>
        <authorList>
            <person name="Bradwell K.R."/>
            <person name="Koparde V.N."/>
            <person name="Matveyev A.V."/>
            <person name="Serrano M.G."/>
            <person name="Alves J.M."/>
            <person name="Parikh H."/>
            <person name="Huang B."/>
            <person name="Lee V."/>
            <person name="Espinosa-Alvarez O."/>
            <person name="Ortiz P.A."/>
            <person name="Costa-Martins A.G."/>
            <person name="Teixeira M.M."/>
            <person name="Buck G.A."/>
        </authorList>
    </citation>
    <scope>NUCLEOTIDE SEQUENCE [LARGE SCALE GENOMIC DNA]</scope>
    <source>
        <strain evidence="4 5">AM80</strain>
    </source>
</reference>
<dbReference type="VEuPathDB" id="TriTrypDB:TRSC58_02165"/>
<dbReference type="InterPro" id="IPR024743">
    <property type="entry name" value="Dynein_HC_stalk"/>
</dbReference>